<feature type="non-terminal residue" evidence="11">
    <location>
        <position position="117"/>
    </location>
</feature>
<evidence type="ECO:0000256" key="3">
    <source>
        <dbReference type="ARBA" id="ARBA00022676"/>
    </source>
</evidence>
<accession>A0ABN8J041</accession>
<dbReference type="Gene3D" id="3.90.550.50">
    <property type="match status" value="1"/>
</dbReference>
<evidence type="ECO:0000256" key="5">
    <source>
        <dbReference type="ARBA" id="ARBA00022692"/>
    </source>
</evidence>
<comment type="subcellular location">
    <subcellularLocation>
        <location evidence="1 10">Golgi apparatus membrane</location>
        <topology evidence="1 10">Single-pass type II membrane protein</topology>
    </subcellularLocation>
</comment>
<keyword evidence="8 10" id="KW-0333">Golgi apparatus</keyword>
<keyword evidence="6" id="KW-0735">Signal-anchor</keyword>
<keyword evidence="4" id="KW-0808">Transferase</keyword>
<keyword evidence="12" id="KW-1185">Reference proteome</keyword>
<reference evidence="11" key="1">
    <citation type="submission" date="2022-03" db="EMBL/GenBank/DDBJ databases">
        <authorList>
            <person name="Martin H S."/>
        </authorList>
    </citation>
    <scope>NUCLEOTIDE SEQUENCE</scope>
</reference>
<dbReference type="EMBL" id="OW152817">
    <property type="protein sequence ID" value="CAH2068682.1"/>
    <property type="molecule type" value="Genomic_DNA"/>
</dbReference>
<evidence type="ECO:0000256" key="7">
    <source>
        <dbReference type="ARBA" id="ARBA00022989"/>
    </source>
</evidence>
<sequence length="117" mass="13407">MSAPQLSSFVSLKDGLNLYKGLYWGYFNGHAKVYLNGKWQEKDWFLCDNYLPYALGGGYVISRSIVDYIANNIDILSYYNAEDVSMGVWTASLNGINRVHDIRFDTEWISRGCEETI</sequence>
<evidence type="ECO:0000256" key="9">
    <source>
        <dbReference type="ARBA" id="ARBA00023136"/>
    </source>
</evidence>
<evidence type="ECO:0000256" key="1">
    <source>
        <dbReference type="ARBA" id="ARBA00004323"/>
    </source>
</evidence>
<keyword evidence="5" id="KW-0812">Transmembrane</keyword>
<gene>
    <name evidence="11" type="ORF">IPOD504_LOCUS14495</name>
</gene>
<dbReference type="PANTHER" id="PTHR11214">
    <property type="entry name" value="BETA-1,3-N-ACETYLGLUCOSAMINYLTRANSFERASE"/>
    <property type="match status" value="1"/>
</dbReference>
<keyword evidence="3 10" id="KW-0328">Glycosyltransferase</keyword>
<evidence type="ECO:0000256" key="8">
    <source>
        <dbReference type="ARBA" id="ARBA00023034"/>
    </source>
</evidence>
<keyword evidence="9" id="KW-0472">Membrane</keyword>
<evidence type="ECO:0000313" key="11">
    <source>
        <dbReference type="EMBL" id="CAH2068682.1"/>
    </source>
</evidence>
<dbReference type="PANTHER" id="PTHR11214:SF3">
    <property type="entry name" value="BETA-1,3-GALACTOSYLTRANSFERASE 6"/>
    <property type="match status" value="1"/>
</dbReference>
<evidence type="ECO:0000256" key="2">
    <source>
        <dbReference type="ARBA" id="ARBA00008661"/>
    </source>
</evidence>
<protein>
    <recommendedName>
        <fullName evidence="10">Hexosyltransferase</fullName>
        <ecNumber evidence="10">2.4.1.-</ecNumber>
    </recommendedName>
</protein>
<evidence type="ECO:0000313" key="12">
    <source>
        <dbReference type="Proteomes" id="UP000837857"/>
    </source>
</evidence>
<keyword evidence="7" id="KW-1133">Transmembrane helix</keyword>
<dbReference type="InterPro" id="IPR002659">
    <property type="entry name" value="Glyco_trans_31"/>
</dbReference>
<proteinExistence type="inferred from homology"/>
<evidence type="ECO:0000256" key="6">
    <source>
        <dbReference type="ARBA" id="ARBA00022968"/>
    </source>
</evidence>
<dbReference type="Proteomes" id="UP000837857">
    <property type="component" value="Chromosome 5"/>
</dbReference>
<evidence type="ECO:0000256" key="10">
    <source>
        <dbReference type="RuleBase" id="RU363063"/>
    </source>
</evidence>
<evidence type="ECO:0000256" key="4">
    <source>
        <dbReference type="ARBA" id="ARBA00022679"/>
    </source>
</evidence>
<name>A0ABN8J041_9NEOP</name>
<comment type="similarity">
    <text evidence="2 10">Belongs to the glycosyltransferase 31 family.</text>
</comment>
<dbReference type="Pfam" id="PF01762">
    <property type="entry name" value="Galactosyl_T"/>
    <property type="match status" value="1"/>
</dbReference>
<dbReference type="EC" id="2.4.1.-" evidence="10"/>
<organism evidence="11 12">
    <name type="scientific">Iphiclides podalirius</name>
    <name type="common">scarce swallowtail</name>
    <dbReference type="NCBI Taxonomy" id="110791"/>
    <lineage>
        <taxon>Eukaryota</taxon>
        <taxon>Metazoa</taxon>
        <taxon>Ecdysozoa</taxon>
        <taxon>Arthropoda</taxon>
        <taxon>Hexapoda</taxon>
        <taxon>Insecta</taxon>
        <taxon>Pterygota</taxon>
        <taxon>Neoptera</taxon>
        <taxon>Endopterygota</taxon>
        <taxon>Lepidoptera</taxon>
        <taxon>Glossata</taxon>
        <taxon>Ditrysia</taxon>
        <taxon>Papilionoidea</taxon>
        <taxon>Papilionidae</taxon>
        <taxon>Papilioninae</taxon>
        <taxon>Iphiclides</taxon>
    </lineage>
</organism>